<dbReference type="CDD" id="cd08267">
    <property type="entry name" value="MDR1"/>
    <property type="match status" value="1"/>
</dbReference>
<dbReference type="InterPro" id="IPR050700">
    <property type="entry name" value="YIM1/Zinc_Alcohol_DH_Fams"/>
</dbReference>
<accession>A0A1H4X2Z9</accession>
<evidence type="ECO:0000256" key="1">
    <source>
        <dbReference type="ARBA" id="ARBA00023002"/>
    </source>
</evidence>
<dbReference type="SMART" id="SM00829">
    <property type="entry name" value="PKS_ER"/>
    <property type="match status" value="1"/>
</dbReference>
<dbReference type="EMBL" id="FNSV01000005">
    <property type="protein sequence ID" value="SEC99959.1"/>
    <property type="molecule type" value="Genomic_DNA"/>
</dbReference>
<proteinExistence type="predicted"/>
<dbReference type="InterPro" id="IPR020843">
    <property type="entry name" value="ER"/>
</dbReference>
<dbReference type="SUPFAM" id="SSF50129">
    <property type="entry name" value="GroES-like"/>
    <property type="match status" value="1"/>
</dbReference>
<dbReference type="RefSeq" id="WP_244163712.1">
    <property type="nucleotide sequence ID" value="NZ_FNSV01000005.1"/>
</dbReference>
<dbReference type="PANTHER" id="PTHR11695:SF294">
    <property type="entry name" value="RETICULON-4-INTERACTING PROTEIN 1, MITOCHONDRIAL"/>
    <property type="match status" value="1"/>
</dbReference>
<dbReference type="Gene3D" id="3.40.50.720">
    <property type="entry name" value="NAD(P)-binding Rossmann-like Domain"/>
    <property type="match status" value="1"/>
</dbReference>
<dbReference type="InterPro" id="IPR002364">
    <property type="entry name" value="Quin_OxRdtase/zeta-crystal_CS"/>
</dbReference>
<evidence type="ECO:0000256" key="2">
    <source>
        <dbReference type="SAM" id="MobiDB-lite"/>
    </source>
</evidence>
<organism evidence="4 5">
    <name type="scientific">Rhodococcus koreensis</name>
    <dbReference type="NCBI Taxonomy" id="99653"/>
    <lineage>
        <taxon>Bacteria</taxon>
        <taxon>Bacillati</taxon>
        <taxon>Actinomycetota</taxon>
        <taxon>Actinomycetes</taxon>
        <taxon>Mycobacteriales</taxon>
        <taxon>Nocardiaceae</taxon>
        <taxon>Rhodococcus</taxon>
    </lineage>
</organism>
<dbReference type="GO" id="GO:0016491">
    <property type="term" value="F:oxidoreductase activity"/>
    <property type="evidence" value="ECO:0007669"/>
    <property type="project" value="UniProtKB-KW"/>
</dbReference>
<evidence type="ECO:0000313" key="5">
    <source>
        <dbReference type="Proteomes" id="UP000183561"/>
    </source>
</evidence>
<dbReference type="Gene3D" id="3.90.180.10">
    <property type="entry name" value="Medium-chain alcohol dehydrogenases, catalytic domain"/>
    <property type="match status" value="1"/>
</dbReference>
<keyword evidence="5" id="KW-1185">Reference proteome</keyword>
<dbReference type="GO" id="GO:0008270">
    <property type="term" value="F:zinc ion binding"/>
    <property type="evidence" value="ECO:0007669"/>
    <property type="project" value="InterPro"/>
</dbReference>
<keyword evidence="1" id="KW-0560">Oxidoreductase</keyword>
<name>A0A1H4X2Z9_9NOCA</name>
<dbReference type="PANTHER" id="PTHR11695">
    <property type="entry name" value="ALCOHOL DEHYDROGENASE RELATED"/>
    <property type="match status" value="1"/>
</dbReference>
<dbReference type="PROSITE" id="PS01162">
    <property type="entry name" value="QOR_ZETA_CRYSTAL"/>
    <property type="match status" value="1"/>
</dbReference>
<dbReference type="InterPro" id="IPR011032">
    <property type="entry name" value="GroES-like_sf"/>
</dbReference>
<feature type="domain" description="Enoyl reductase (ER)" evidence="3">
    <location>
        <begin position="30"/>
        <end position="341"/>
    </location>
</feature>
<dbReference type="Pfam" id="PF08240">
    <property type="entry name" value="ADH_N"/>
    <property type="match status" value="1"/>
</dbReference>
<dbReference type="InterPro" id="IPR036291">
    <property type="entry name" value="NAD(P)-bd_dom_sf"/>
</dbReference>
<evidence type="ECO:0000259" key="3">
    <source>
        <dbReference type="SMART" id="SM00829"/>
    </source>
</evidence>
<dbReference type="InterPro" id="IPR013154">
    <property type="entry name" value="ADH-like_N"/>
</dbReference>
<dbReference type="AlphaFoldDB" id="A0A1H4X2Z9"/>
<dbReference type="SUPFAM" id="SSF51735">
    <property type="entry name" value="NAD(P)-binding Rossmann-fold domains"/>
    <property type="match status" value="1"/>
</dbReference>
<feature type="region of interest" description="Disordered" evidence="2">
    <location>
        <begin position="1"/>
        <end position="21"/>
    </location>
</feature>
<protein>
    <submittedName>
        <fullName evidence="4">NADPH:quinone reductase</fullName>
    </submittedName>
</protein>
<gene>
    <name evidence="4" type="ORF">SAMN04490239_6338</name>
</gene>
<dbReference type="Proteomes" id="UP000183561">
    <property type="component" value="Unassembled WGS sequence"/>
</dbReference>
<sequence>MESPTEPERPTSASEHQRGTMKAVVRDVYGPPEILELRDVAIPVPAAEQVLVRVHAAGVDRGVAHLVTGLPYPLRLAGYGLRRPKVAVPGMDLAGRVEAVGPGVTGFRPGDDVFGIGTGTFAEYACAPAAKLAHKPADLTFEQAAAIAISGLTALQAVRDHGRVAAGQSVLILGASGGVGTFAVQIAKAYGAEVTGVCSTAKVDLVRSTGADHVVDYATDDVTRLGRRYDVVLDIGGNTSLSRLRRVLTPRGRLVIVGGETDGRWLGGTDRQLRALALSPFSSRTLCAFVSKEDGTDLRVLRDLVESGDVTPVVERTYPLGEATTALRRLVDGQVRGKVVLAVSAD</sequence>
<reference evidence="5" key="1">
    <citation type="submission" date="2016-10" db="EMBL/GenBank/DDBJ databases">
        <authorList>
            <person name="Varghese N."/>
            <person name="Submissions S."/>
        </authorList>
    </citation>
    <scope>NUCLEOTIDE SEQUENCE [LARGE SCALE GENOMIC DNA]</scope>
    <source>
        <strain evidence="5">DSM 44498</strain>
    </source>
</reference>
<evidence type="ECO:0000313" key="4">
    <source>
        <dbReference type="EMBL" id="SEC99959.1"/>
    </source>
</evidence>
<dbReference type="Pfam" id="PF13602">
    <property type="entry name" value="ADH_zinc_N_2"/>
    <property type="match status" value="1"/>
</dbReference>